<comment type="catalytic activity">
    <reaction evidence="1">
        <text>Preferential cleavage of polypeptides between hydrophobic residues, particularly with Phe or Tyr at P1'.</text>
        <dbReference type="EC" id="3.4.24.11"/>
    </reaction>
</comment>
<evidence type="ECO:0000256" key="11">
    <source>
        <dbReference type="ARBA" id="ARBA00022707"/>
    </source>
</evidence>
<accession>A0ABP0H3N3</accession>
<dbReference type="InterPro" id="IPR042089">
    <property type="entry name" value="Peptidase_M13_dom_2"/>
</dbReference>
<dbReference type="InterPro" id="IPR024079">
    <property type="entry name" value="MetalloPept_cat_dom_sf"/>
</dbReference>
<evidence type="ECO:0000256" key="18">
    <source>
        <dbReference type="ARBA" id="ARBA00023136"/>
    </source>
</evidence>
<evidence type="ECO:0000256" key="1">
    <source>
        <dbReference type="ARBA" id="ARBA00000716"/>
    </source>
</evidence>
<dbReference type="InterPro" id="IPR018497">
    <property type="entry name" value="Peptidase_M13_C"/>
</dbReference>
<dbReference type="SUPFAM" id="SSF57302">
    <property type="entry name" value="Snake toxin-like"/>
    <property type="match status" value="1"/>
</dbReference>
<evidence type="ECO:0000256" key="5">
    <source>
        <dbReference type="ARBA" id="ARBA00012521"/>
    </source>
</evidence>
<evidence type="ECO:0000256" key="8">
    <source>
        <dbReference type="ARBA" id="ARBA00022553"/>
    </source>
</evidence>
<evidence type="ECO:0000256" key="21">
    <source>
        <dbReference type="ARBA" id="ARBA00023288"/>
    </source>
</evidence>
<proteinExistence type="inferred from homology"/>
<dbReference type="PROSITE" id="PS51885">
    <property type="entry name" value="NEPRILYSIN"/>
    <property type="match status" value="2"/>
</dbReference>
<keyword evidence="19" id="KW-1015">Disulfide bond</keyword>
<dbReference type="Proteomes" id="UP001642483">
    <property type="component" value="Unassembled WGS sequence"/>
</dbReference>
<evidence type="ECO:0000256" key="9">
    <source>
        <dbReference type="ARBA" id="ARBA00022670"/>
    </source>
</evidence>
<dbReference type="EMBL" id="CAWYQH010000174">
    <property type="protein sequence ID" value="CAK8698576.1"/>
    <property type="molecule type" value="Genomic_DNA"/>
</dbReference>
<keyword evidence="16" id="KW-1133">Transmembrane helix</keyword>
<evidence type="ECO:0000256" key="6">
    <source>
        <dbReference type="ARBA" id="ARBA00022077"/>
    </source>
</evidence>
<dbReference type="Pfam" id="PF01431">
    <property type="entry name" value="Peptidase_M13"/>
    <property type="match status" value="2"/>
</dbReference>
<evidence type="ECO:0000256" key="3">
    <source>
        <dbReference type="ARBA" id="ARBA00004401"/>
    </source>
</evidence>
<dbReference type="Pfam" id="PF05649">
    <property type="entry name" value="Peptidase_M13_N"/>
    <property type="match status" value="2"/>
</dbReference>
<comment type="catalytic activity">
    <reaction evidence="26">
        <text>neurotensin + H2O = neurotensin(1-10) + L-tyrosyl-L-isoleucyl-L-leucine</text>
        <dbReference type="Rhea" id="RHEA:71479"/>
        <dbReference type="ChEBI" id="CHEBI:15377"/>
        <dbReference type="ChEBI" id="CHEBI:147362"/>
        <dbReference type="ChEBI" id="CHEBI:190705"/>
        <dbReference type="ChEBI" id="CHEBI:190707"/>
    </reaction>
    <physiologicalReaction direction="left-to-right" evidence="26">
        <dbReference type="Rhea" id="RHEA:71480"/>
    </physiologicalReaction>
</comment>
<evidence type="ECO:0000256" key="14">
    <source>
        <dbReference type="ARBA" id="ARBA00022833"/>
    </source>
</evidence>
<protein>
    <recommendedName>
        <fullName evidence="6">Neprilysin</fullName>
        <ecNumber evidence="5">3.4.24.11</ecNumber>
    </recommendedName>
    <alternativeName>
        <fullName evidence="25">Atriopeptidase</fullName>
    </alternativeName>
    <alternativeName>
        <fullName evidence="23">Enkephalinase</fullName>
    </alternativeName>
    <alternativeName>
        <fullName evidence="22">Neutral endopeptidase 24.11</fullName>
    </alternativeName>
    <alternativeName>
        <fullName evidence="24">Skin fibroblast elastase</fullName>
    </alternativeName>
</protein>
<evidence type="ECO:0000313" key="33">
    <source>
        <dbReference type="Proteomes" id="UP001642483"/>
    </source>
</evidence>
<comment type="catalytic activity">
    <reaction evidence="28">
        <text>neurotensin + H2O = neurotensin(1-11) + L-isoleucyl-L-leucine</text>
        <dbReference type="Rhea" id="RHEA:71475"/>
        <dbReference type="ChEBI" id="CHEBI:15377"/>
        <dbReference type="ChEBI" id="CHEBI:147362"/>
        <dbReference type="ChEBI" id="CHEBI:190704"/>
        <dbReference type="ChEBI" id="CHEBI:190706"/>
    </reaction>
    <physiologicalReaction direction="left-to-right" evidence="28">
        <dbReference type="Rhea" id="RHEA:71476"/>
    </physiologicalReaction>
</comment>
<feature type="domain" description="Peptidase M13 N-terminal" evidence="31">
    <location>
        <begin position="889"/>
        <end position="1015"/>
    </location>
</feature>
<comment type="subcellular location">
    <subcellularLocation>
        <location evidence="3">Cell membrane</location>
        <topology evidence="3">Single-pass type II membrane protein</topology>
    </subcellularLocation>
</comment>
<name>A0ABP0H3N3_CLALP</name>
<reference evidence="32 33" key="1">
    <citation type="submission" date="2024-02" db="EMBL/GenBank/DDBJ databases">
        <authorList>
            <person name="Daric V."/>
            <person name="Darras S."/>
        </authorList>
    </citation>
    <scope>NUCLEOTIDE SEQUENCE [LARGE SCALE GENOMIC DNA]</scope>
</reference>
<keyword evidence="15" id="KW-0735">Signal-anchor</keyword>
<evidence type="ECO:0000259" key="31">
    <source>
        <dbReference type="Pfam" id="PF05649"/>
    </source>
</evidence>
<dbReference type="EC" id="3.4.24.11" evidence="5"/>
<keyword evidence="8" id="KW-0597">Phosphoprotein</keyword>
<gene>
    <name evidence="32" type="ORF">CVLEPA_LOCUS32006</name>
</gene>
<evidence type="ECO:0000256" key="24">
    <source>
        <dbReference type="ARBA" id="ARBA00031486"/>
    </source>
</evidence>
<dbReference type="SUPFAM" id="SSF55486">
    <property type="entry name" value="Metalloproteases ('zincins'), catalytic domain"/>
    <property type="match status" value="3"/>
</dbReference>
<evidence type="ECO:0000256" key="26">
    <source>
        <dbReference type="ARBA" id="ARBA00047638"/>
    </source>
</evidence>
<evidence type="ECO:0000256" key="20">
    <source>
        <dbReference type="ARBA" id="ARBA00023180"/>
    </source>
</evidence>
<dbReference type="InterPro" id="IPR000718">
    <property type="entry name" value="Peptidase_M13"/>
</dbReference>
<keyword evidence="18" id="KW-0472">Membrane</keyword>
<evidence type="ECO:0000256" key="19">
    <source>
        <dbReference type="ARBA" id="ARBA00023157"/>
    </source>
</evidence>
<dbReference type="CDD" id="cd23539">
    <property type="entry name" value="TFP_LU_ECD_CinHb4_like"/>
    <property type="match status" value="1"/>
</dbReference>
<comment type="similarity">
    <text evidence="4">Belongs to the peptidase M13 family.</text>
</comment>
<keyword evidence="14" id="KW-0862">Zinc</keyword>
<evidence type="ECO:0000256" key="23">
    <source>
        <dbReference type="ARBA" id="ARBA00031362"/>
    </source>
</evidence>
<dbReference type="Gene3D" id="1.10.1380.10">
    <property type="entry name" value="Neutral endopeptidase , domain2"/>
    <property type="match status" value="2"/>
</dbReference>
<comment type="catalytic activity">
    <reaction evidence="27">
        <text>substance P + H2O = substance P(1-7) + L-Phe-Gly-L-Leu-L-Met-NH2</text>
        <dbReference type="Rhea" id="RHEA:71467"/>
        <dbReference type="ChEBI" id="CHEBI:15377"/>
        <dbReference type="ChEBI" id="CHEBI:190692"/>
        <dbReference type="ChEBI" id="CHEBI:190695"/>
        <dbReference type="ChEBI" id="CHEBI:190698"/>
    </reaction>
    <physiologicalReaction direction="left-to-right" evidence="27">
        <dbReference type="Rhea" id="RHEA:71468"/>
    </physiologicalReaction>
</comment>
<dbReference type="InterPro" id="IPR008753">
    <property type="entry name" value="Peptidase_M13_N"/>
</dbReference>
<comment type="catalytic activity">
    <reaction evidence="29">
        <text>substance P + H2O = substance P(1-9) + L-Leu-L-Met-NH2</text>
        <dbReference type="Rhea" id="RHEA:71459"/>
        <dbReference type="ChEBI" id="CHEBI:15377"/>
        <dbReference type="ChEBI" id="CHEBI:190692"/>
        <dbReference type="ChEBI" id="CHEBI:190693"/>
        <dbReference type="ChEBI" id="CHEBI:190700"/>
    </reaction>
    <physiologicalReaction direction="left-to-right" evidence="29">
        <dbReference type="Rhea" id="RHEA:71460"/>
    </physiologicalReaction>
</comment>
<keyword evidence="7" id="KW-1003">Cell membrane</keyword>
<dbReference type="CDD" id="cd08662">
    <property type="entry name" value="M13"/>
    <property type="match status" value="1"/>
</dbReference>
<evidence type="ECO:0000256" key="27">
    <source>
        <dbReference type="ARBA" id="ARBA00048093"/>
    </source>
</evidence>
<comment type="cofactor">
    <cofactor evidence="2">
        <name>Zn(2+)</name>
        <dbReference type="ChEBI" id="CHEBI:29105"/>
    </cofactor>
</comment>
<evidence type="ECO:0000256" key="12">
    <source>
        <dbReference type="ARBA" id="ARBA00022723"/>
    </source>
</evidence>
<keyword evidence="21" id="KW-0449">Lipoprotein</keyword>
<evidence type="ECO:0000256" key="10">
    <source>
        <dbReference type="ARBA" id="ARBA00022692"/>
    </source>
</evidence>
<evidence type="ECO:0000259" key="30">
    <source>
        <dbReference type="Pfam" id="PF01431"/>
    </source>
</evidence>
<dbReference type="InterPro" id="IPR045860">
    <property type="entry name" value="Snake_toxin-like_sf"/>
</dbReference>
<feature type="domain" description="Peptidase M13 C-terminal" evidence="30">
    <location>
        <begin position="682"/>
        <end position="748"/>
    </location>
</feature>
<evidence type="ECO:0000313" key="32">
    <source>
        <dbReference type="EMBL" id="CAK8698576.1"/>
    </source>
</evidence>
<sequence>MNRDADPCNDFFEYACGTWNVDHIIPDDQSSVSTFNTLRDDVSKVLKTVLERPSNGDRDSVVKAKNFYASCMNTSVIDTLGVDPVKALITEMGGWPVIGDPFDSSAFNFEDTLGKFRSVYGTYGIMSSWVSADDKNSSVNIFQMDQPSLGMPDRDYYLNEDTRDKTEPGYRQFMINFMTMIAGSSADSTKIANVSDEIIDLETELAKAMAPDSERRDTFAIYNRLTLTELSTNVSGDIDWVQYMNKVLEVTDGPLTATADEEIVIYDPEYLKNVTSIINSRWELVQNYLVWRVLKDRVSYMSADLRETRAPYTEAVSGTTSEEARWLTCSDTTEGYFEMPVGSLFVEEAFPEKNKAVTLEMVENIRVAFKGFLPANDWMDDQTKSAAEVKADQVTPIIAYPDYILDASDPKMDNDYDMIITPNEYFKSIQELVVWGNKNSFGKLREPIDFTEWITGPAIVNAFYSPSRNQIVFPAGILQPPFYDAGQPNSMNYGGIGMVIGHEITHGFDDSGSQYDGHGNLNNWWTDSSKENFNNKSQCMIDQYSSMTWAVADNRNLNGELTLGENIADNGGIREAYTAYKTWQSQNPQGDLRLPGLGNFTQDQLFFLGYGQVWCGTYKEAYAIRLLTTDPHSPGEFRVNVPSMNFPEFGEAYGCQKGKDGMYPNPEDTCRVWWITGPAQVNAFYAILRNQIIFPVGLLQSPFYEVGQPNSINYPSIEAYVTHEINATQTAHDNIADQCRNSTNIWRKTCWDCPPSKTKEECEDRGRLVECNDPGAMCQIQVRYGGWGNGPMVKKSCKKRHACKNDYRQNFRHAGGKHGATLQCNGGPPTSVCTCCCSKDLCNKDSWECKPRAAVSNIRRETQEQVCETPDCVRAAARIFSYMDRDVNPCEDFYGYACGGFIRDRIIPDDRPRVSISTELDNTNRQIRKRVLETRSEDDRDSIKKAKEFYASCMNTTKLDSLGVEPVLELIKQMGGWPVIGDSFDRDSFNLEKTLGAFTSGFGSTAILSAWVGQDR</sequence>
<keyword evidence="9" id="KW-0645">Protease</keyword>
<comment type="caution">
    <text evidence="32">The sequence shown here is derived from an EMBL/GenBank/DDBJ whole genome shotgun (WGS) entry which is preliminary data.</text>
</comment>
<organism evidence="32 33">
    <name type="scientific">Clavelina lepadiformis</name>
    <name type="common">Light-bulb sea squirt</name>
    <name type="synonym">Ascidia lepadiformis</name>
    <dbReference type="NCBI Taxonomy" id="159417"/>
    <lineage>
        <taxon>Eukaryota</taxon>
        <taxon>Metazoa</taxon>
        <taxon>Chordata</taxon>
        <taxon>Tunicata</taxon>
        <taxon>Ascidiacea</taxon>
        <taxon>Aplousobranchia</taxon>
        <taxon>Clavelinidae</taxon>
        <taxon>Clavelina</taxon>
    </lineage>
</organism>
<keyword evidence="13" id="KW-0378">Hydrolase</keyword>
<dbReference type="PANTHER" id="PTHR11733:SF114">
    <property type="entry name" value="NEPRILYSIN"/>
    <property type="match status" value="1"/>
</dbReference>
<evidence type="ECO:0000256" key="22">
    <source>
        <dbReference type="ARBA" id="ARBA00031127"/>
    </source>
</evidence>
<evidence type="ECO:0000256" key="29">
    <source>
        <dbReference type="ARBA" id="ARBA00049470"/>
    </source>
</evidence>
<evidence type="ECO:0000256" key="15">
    <source>
        <dbReference type="ARBA" id="ARBA00022968"/>
    </source>
</evidence>
<evidence type="ECO:0000256" key="28">
    <source>
        <dbReference type="ARBA" id="ARBA00049273"/>
    </source>
</evidence>
<evidence type="ECO:0000256" key="16">
    <source>
        <dbReference type="ARBA" id="ARBA00022989"/>
    </source>
</evidence>
<keyword evidence="20" id="KW-0325">Glycoprotein</keyword>
<keyword evidence="10" id="KW-0812">Transmembrane</keyword>
<feature type="domain" description="Peptidase M13 N-terminal" evidence="31">
    <location>
        <begin position="7"/>
        <end position="401"/>
    </location>
</feature>
<dbReference type="PANTHER" id="PTHR11733">
    <property type="entry name" value="ZINC METALLOPROTEASE FAMILY M13 NEPRILYSIN-RELATED"/>
    <property type="match status" value="1"/>
</dbReference>
<keyword evidence="33" id="KW-1185">Reference proteome</keyword>
<dbReference type="Gene3D" id="3.40.390.10">
    <property type="entry name" value="Collagenase (Catalytic Domain)"/>
    <property type="match status" value="2"/>
</dbReference>
<evidence type="ECO:0000256" key="4">
    <source>
        <dbReference type="ARBA" id="ARBA00007357"/>
    </source>
</evidence>
<evidence type="ECO:0000256" key="25">
    <source>
        <dbReference type="ARBA" id="ARBA00032584"/>
    </source>
</evidence>
<keyword evidence="17" id="KW-0482">Metalloprotease</keyword>
<evidence type="ECO:0000256" key="7">
    <source>
        <dbReference type="ARBA" id="ARBA00022475"/>
    </source>
</evidence>
<feature type="domain" description="Peptidase M13 C-terminal" evidence="30">
    <location>
        <begin position="461"/>
        <end position="670"/>
    </location>
</feature>
<keyword evidence="11" id="KW-0519">Myristate</keyword>
<evidence type="ECO:0000256" key="17">
    <source>
        <dbReference type="ARBA" id="ARBA00023049"/>
    </source>
</evidence>
<keyword evidence="12" id="KW-0479">Metal-binding</keyword>
<evidence type="ECO:0000256" key="2">
    <source>
        <dbReference type="ARBA" id="ARBA00001947"/>
    </source>
</evidence>
<dbReference type="PRINTS" id="PR00786">
    <property type="entry name" value="NEPRILYSIN"/>
</dbReference>
<evidence type="ECO:0000256" key="13">
    <source>
        <dbReference type="ARBA" id="ARBA00022801"/>
    </source>
</evidence>